<evidence type="ECO:0000256" key="1">
    <source>
        <dbReference type="SAM" id="Coils"/>
    </source>
</evidence>
<name>A0ABQ4WSE0_9ASTR</name>
<keyword evidence="4" id="KW-1185">Reference proteome</keyword>
<reference evidence="3" key="2">
    <citation type="submission" date="2022-01" db="EMBL/GenBank/DDBJ databases">
        <authorList>
            <person name="Yamashiro T."/>
            <person name="Shiraishi A."/>
            <person name="Satake H."/>
            <person name="Nakayama K."/>
        </authorList>
    </citation>
    <scope>NUCLEOTIDE SEQUENCE</scope>
</reference>
<organism evidence="3 4">
    <name type="scientific">Tanacetum coccineum</name>
    <dbReference type="NCBI Taxonomy" id="301880"/>
    <lineage>
        <taxon>Eukaryota</taxon>
        <taxon>Viridiplantae</taxon>
        <taxon>Streptophyta</taxon>
        <taxon>Embryophyta</taxon>
        <taxon>Tracheophyta</taxon>
        <taxon>Spermatophyta</taxon>
        <taxon>Magnoliopsida</taxon>
        <taxon>eudicotyledons</taxon>
        <taxon>Gunneridae</taxon>
        <taxon>Pentapetalae</taxon>
        <taxon>asterids</taxon>
        <taxon>campanulids</taxon>
        <taxon>Asterales</taxon>
        <taxon>Asteraceae</taxon>
        <taxon>Asteroideae</taxon>
        <taxon>Anthemideae</taxon>
        <taxon>Anthemidinae</taxon>
        <taxon>Tanacetum</taxon>
    </lineage>
</organism>
<reference evidence="3" key="1">
    <citation type="journal article" date="2022" name="Int. J. Mol. Sci.">
        <title>Draft Genome of Tanacetum Coccineum: Genomic Comparison of Closely Related Tanacetum-Family Plants.</title>
        <authorList>
            <person name="Yamashiro T."/>
            <person name="Shiraishi A."/>
            <person name="Nakayama K."/>
            <person name="Satake H."/>
        </authorList>
    </citation>
    <scope>NUCLEOTIDE SEQUENCE</scope>
</reference>
<evidence type="ECO:0000256" key="2">
    <source>
        <dbReference type="SAM" id="MobiDB-lite"/>
    </source>
</evidence>
<evidence type="ECO:0000313" key="3">
    <source>
        <dbReference type="EMBL" id="GJS55811.1"/>
    </source>
</evidence>
<evidence type="ECO:0000313" key="4">
    <source>
        <dbReference type="Proteomes" id="UP001151760"/>
    </source>
</evidence>
<sequence length="183" mass="21147">MTLTNHCVDVLSIIFRFNSYTCSDSLLLTPLCCDDIHDVTPCVSALTGCDRLVSKLSLVIENYVSLIHKKFRWGTFFLIGLKCYRDPKEEPIEKEPLMELKEIGAGSSSEQHTHQPTSPITEGFLTEKEYQQLLQDEEVLRETLEEQERAEKELEERIKKEQAEYELFTLEFGVQSNSEYKSD</sequence>
<proteinExistence type="predicted"/>
<accession>A0ABQ4WSE0</accession>
<dbReference type="EMBL" id="BQNB010008893">
    <property type="protein sequence ID" value="GJS55811.1"/>
    <property type="molecule type" value="Genomic_DNA"/>
</dbReference>
<gene>
    <name evidence="3" type="ORF">Tco_0629173</name>
</gene>
<keyword evidence="1" id="KW-0175">Coiled coil</keyword>
<comment type="caution">
    <text evidence="3">The sequence shown here is derived from an EMBL/GenBank/DDBJ whole genome shotgun (WGS) entry which is preliminary data.</text>
</comment>
<protein>
    <submittedName>
        <fullName evidence="3">Uncharacterized protein</fullName>
    </submittedName>
</protein>
<feature type="compositionally biased region" description="Polar residues" evidence="2">
    <location>
        <begin position="106"/>
        <end position="120"/>
    </location>
</feature>
<feature type="coiled-coil region" evidence="1">
    <location>
        <begin position="127"/>
        <end position="171"/>
    </location>
</feature>
<feature type="region of interest" description="Disordered" evidence="2">
    <location>
        <begin position="101"/>
        <end position="122"/>
    </location>
</feature>
<dbReference type="Proteomes" id="UP001151760">
    <property type="component" value="Unassembled WGS sequence"/>
</dbReference>